<keyword evidence="2" id="KW-1185">Reference proteome</keyword>
<sequence length="137" mass="15351">MSTYERIPNLGHALDLVGAAYQEAMRNAGLLEGMITKVNALAIDQLRKIYTDVEREPGYTIMVSSKTVHLSGLRSVTGTKGRTCNAMTRAWQSFTPVTTHIDLKEAIEAMRAAAKKWDLYVCHHCQRATAWQWKPAD</sequence>
<dbReference type="EMBL" id="WUTW01000002">
    <property type="protein sequence ID" value="MXQ65272.1"/>
    <property type="molecule type" value="Genomic_DNA"/>
</dbReference>
<accession>A0A6I4WFD6</accession>
<dbReference type="RefSeq" id="WP_161103388.1">
    <property type="nucleotide sequence ID" value="NZ_JBHLYI010000010.1"/>
</dbReference>
<gene>
    <name evidence="1" type="ORF">GQ466_14630</name>
</gene>
<dbReference type="Proteomes" id="UP000431901">
    <property type="component" value="Unassembled WGS sequence"/>
</dbReference>
<comment type="caution">
    <text evidence="1">The sequence shown here is derived from an EMBL/GenBank/DDBJ whole genome shotgun (WGS) entry which is preliminary data.</text>
</comment>
<dbReference type="AlphaFoldDB" id="A0A6I4WFD6"/>
<organism evidence="1 2">
    <name type="scientific">Actinomadura rayongensis</name>
    <dbReference type="NCBI Taxonomy" id="1429076"/>
    <lineage>
        <taxon>Bacteria</taxon>
        <taxon>Bacillati</taxon>
        <taxon>Actinomycetota</taxon>
        <taxon>Actinomycetes</taxon>
        <taxon>Streptosporangiales</taxon>
        <taxon>Thermomonosporaceae</taxon>
        <taxon>Actinomadura</taxon>
    </lineage>
</organism>
<dbReference type="OrthoDB" id="3483731at2"/>
<name>A0A6I4WFD6_9ACTN</name>
<evidence type="ECO:0000313" key="2">
    <source>
        <dbReference type="Proteomes" id="UP000431901"/>
    </source>
</evidence>
<evidence type="ECO:0000313" key="1">
    <source>
        <dbReference type="EMBL" id="MXQ65272.1"/>
    </source>
</evidence>
<proteinExistence type="predicted"/>
<protein>
    <submittedName>
        <fullName evidence="1">Uncharacterized protein</fullName>
    </submittedName>
</protein>
<reference evidence="1 2" key="1">
    <citation type="submission" date="2019-12" db="EMBL/GenBank/DDBJ databases">
        <title>Nocardia macrotermitis sp. nov. and Nocardia aurantia sp. nov., isolated from the gut of the fungus growing-termite Macrotermes natalensis.</title>
        <authorList>
            <person name="Christine B."/>
            <person name="Rene B."/>
        </authorList>
    </citation>
    <scope>NUCLEOTIDE SEQUENCE [LARGE SCALE GENOMIC DNA]</scope>
    <source>
        <strain evidence="1 2">DSM 102126</strain>
    </source>
</reference>